<evidence type="ECO:0000313" key="1">
    <source>
        <dbReference type="Proteomes" id="UP000095286"/>
    </source>
</evidence>
<proteinExistence type="predicted"/>
<evidence type="ECO:0000313" key="2">
    <source>
        <dbReference type="WBParaSite" id="RSKR_0000139000.1"/>
    </source>
</evidence>
<dbReference type="Proteomes" id="UP000095286">
    <property type="component" value="Unplaced"/>
</dbReference>
<accession>A0AC35TKA6</accession>
<protein>
    <submittedName>
        <fullName evidence="2">HUN domain-containing protein</fullName>
    </submittedName>
</protein>
<dbReference type="WBParaSite" id="RSKR_0000139000.1">
    <property type="protein sequence ID" value="RSKR_0000139000.1"/>
    <property type="gene ID" value="RSKR_0000139000"/>
</dbReference>
<name>A0AC35TKA6_9BILA</name>
<organism evidence="1 2">
    <name type="scientific">Rhabditophanes sp. KR3021</name>
    <dbReference type="NCBI Taxonomy" id="114890"/>
    <lineage>
        <taxon>Eukaryota</taxon>
        <taxon>Metazoa</taxon>
        <taxon>Ecdysozoa</taxon>
        <taxon>Nematoda</taxon>
        <taxon>Chromadorea</taxon>
        <taxon>Rhabditida</taxon>
        <taxon>Tylenchina</taxon>
        <taxon>Panagrolaimomorpha</taxon>
        <taxon>Strongyloidoidea</taxon>
        <taxon>Alloionematidae</taxon>
        <taxon>Rhabditophanes</taxon>
    </lineage>
</organism>
<reference evidence="2" key="1">
    <citation type="submission" date="2016-11" db="UniProtKB">
        <authorList>
            <consortium name="WormBaseParasite"/>
        </authorList>
    </citation>
    <scope>IDENTIFICATION</scope>
    <source>
        <strain evidence="2">KR3021</strain>
    </source>
</reference>
<sequence>MPYTIEKLKNADKSETDSFSLDLELFVSTSTSYVDIDMNKVREDNDVDSDTEEQKVGLDGEAKRIVKLLETKYAEKGIKTNTKYFSKADMVKKDVGYDNEDDFIDDGEQFDELIPYNFDTPLGGYYINEGSVTLKELFEIEEPGDLSDDAESEDEEMEVNVAQAIGDTIETDGHVESDGSKITKDSVENNDAATSMAKKRKLDNNIPPEAKKMKVNGHGGPPEHHVPTGIENGSSPKQSQKDGSFNGTISEKASMLIENLLQLIAVDKNPNKKFRISTSMISLVDQILRCVESENMSSRDISKIVQEIANRMGIHKSSIQAKLKQYRDTTEAGCSSQNSNGSSGERTNITSNITSGESGERPSTTNGSNNKKYDEVVEMANKSLDAAAFEIISKYPPSDEPFKLRNYMLTVRNQISKEFLNNINNDLLACVKINSAGKKHVVWSKALETKFKEVFMICFSAVKTDPLVTDEKYPDCFNRSLQASLTQLFVLNGIAIEIFQTKMLEIISSNTAITAEINAAISAQEKAQKEIKEQKEFENKKIAEMEAQNVAYHKKMQDEEIKRKNAVDEKKRRDSEDRKKMQHQYELTNKLKQQKAAEAEALIKFAAARNAMEIQQKVKLQSELFNKTPSKTQASSLNGSFSNYGESSSQKTPTSKNKESPVNNMAGSSNSNAKTFNNTQMNPELLANLMRQYNISANSKNFKEILDKFQPPNVQNQLMSQNALQLIAAAYKQQQQQQLQNLDQTQILKFCQNKGLVNDEILQILQLQSKDLTLINSAVTTLLNNRKTQ</sequence>